<reference evidence="2" key="2">
    <citation type="submission" date="2019-06" db="EMBL/GenBank/DDBJ databases">
        <title>Genomics analysis of Aphanomyces spp. identifies a new class of oomycete effector associated with host adaptation.</title>
        <authorList>
            <person name="Gaulin E."/>
        </authorList>
    </citation>
    <scope>NUCLEOTIDE SEQUENCE</scope>
    <source>
        <strain evidence="2">CBS 578.67</strain>
    </source>
</reference>
<dbReference type="EMBL" id="VJMH01006958">
    <property type="protein sequence ID" value="KAF0687087.1"/>
    <property type="molecule type" value="Genomic_DNA"/>
</dbReference>
<evidence type="ECO:0000313" key="2">
    <source>
        <dbReference type="EMBL" id="KAF0687087.1"/>
    </source>
</evidence>
<evidence type="ECO:0000313" key="4">
    <source>
        <dbReference type="Proteomes" id="UP000332933"/>
    </source>
</evidence>
<dbReference type="InterPro" id="IPR055392">
    <property type="entry name" value="BROMI_C"/>
</dbReference>
<reference evidence="3 4" key="1">
    <citation type="submission" date="2019-03" db="EMBL/GenBank/DDBJ databases">
        <authorList>
            <person name="Gaulin E."/>
            <person name="Dumas B."/>
        </authorList>
    </citation>
    <scope>NUCLEOTIDE SEQUENCE [LARGE SCALE GENOMIC DNA]</scope>
    <source>
        <strain evidence="3">CBS 568.67</strain>
    </source>
</reference>
<feature type="domain" description="BROMI C-terminal Rab TBC-like" evidence="1">
    <location>
        <begin position="1104"/>
        <end position="1234"/>
    </location>
</feature>
<name>A0A485LI93_9STRA</name>
<keyword evidence="4" id="KW-1185">Reference proteome</keyword>
<evidence type="ECO:0000313" key="3">
    <source>
        <dbReference type="EMBL" id="VFT97842.1"/>
    </source>
</evidence>
<accession>A0A485LI93</accession>
<dbReference type="Pfam" id="PF23440">
    <property type="entry name" value="BROMI_C"/>
    <property type="match status" value="1"/>
</dbReference>
<sequence>MEIGAVKQLLGLFFKQLPDEIALEEGETVDAALLRLRTLMQRMCRTNPTFWNLALVGRMKELLQEHMSTCIEDMVEGAMKDDPTWLVQSAAPADDDSDPLAAVVEDMTAKHPVALLKVQQQLADKVAMEVRQILDHLEKHAKSSSDIQHLFLQSAQGLQNDAPPKPERHQSMRNDAQVFSLDNLGDDEWGNDSSMHDAEDPNLSVDAIVDRLTQSPSNTSRVDALYQLQQIPLDHVVRSEFLPAVCKALIPLFNHVEHAQVALGFYWKLFHATDDISTQCALYVDLLTTLFALPHAALALRKHAATPTSPAQKPLLSLFRMLHSFLHRLPTEWIYISNDLRAHVMLVTCQLFGEYDDAIDHADSNGGVFAPHCVLAWLDPQSTWFTTWHRLSPLKTQWQLMVLDSGLLTRLVSRLVFSFEPMDTWRRLDNNHITPAGMSRRRSAKTQQAQSSPAQQTVQVHLGGLMQRGLIQTVFMLLDMLPHGTIQRAFPLQARNPFKSPLKQRAVTKLTHAIQPDDSVNHLLHRRVPELAIPRTSSTPPETAALVPVSYDYLCLHLALTCILEAWTIDQWETSEPTVHESCWIQPLRTLLAAQSNDAICMTLLDILPDLIAHLATPSPKPPRETLSYKFPYVTASGHSLFAPESKSVLMYYATHVILRGNNAARRASALARDAVPLILKILLAKRPPSPPLGARIRLLVQQPWVSIELVHEIAKACTSPLWYYSLKSNGTLTVLRPFLASLPVTDEGRLTCLLHLCATSLGLLDYGELLLQHLPLESLWTREPMSRRPMRLICHLANLPAVCAAWVQSPALQSTWRHAVDQVNADVQGLEAVYGPFHECPYALRAPVQDVWDFVRFCGTQYATSALATPSVAVQGTSDVDDYITARILHQLSSTLVGSQYVHDALSALLPPCSCDTTPCILDPTTWLYHAVRESAAVVGGSEENPHPTPAMELPTTLSPLQPYVPSAAALKSLHQHVQSVTAAIDAATNYLDFHCVADAFWNVVECLEKDTPATTPELTAWMGDILWLVVCSGKSRLDLAAALPADSPPSSLPSSTNSDHALQWANTWMKLYARRLQNIHDPVACSTLFRGLVHDFGVESCDPFVWTCLMMFVHRKTQAEVTLFFQTLRRCSASLVLWPARAATVFLDANKPLLRVAAAVEMILHTEFPHISTALDRQGCPLLSVLLRWQHQCFWNYLNWTEIMTFVTLVAIHGVEFQTYLFVVVLRQLDLDGTLRLLPMDDMLRHQLPRLRWSAHRPLLERLHKSYFHLVKETLATDEATTPSRQ</sequence>
<dbReference type="Proteomes" id="UP000332933">
    <property type="component" value="Unassembled WGS sequence"/>
</dbReference>
<evidence type="ECO:0000259" key="1">
    <source>
        <dbReference type="Pfam" id="PF23440"/>
    </source>
</evidence>
<dbReference type="OrthoDB" id="1668230at2759"/>
<protein>
    <submittedName>
        <fullName evidence="3">Aste57867_21168 protein</fullName>
    </submittedName>
</protein>
<dbReference type="EMBL" id="CAADRA010006984">
    <property type="protein sequence ID" value="VFT97842.1"/>
    <property type="molecule type" value="Genomic_DNA"/>
</dbReference>
<proteinExistence type="predicted"/>
<organism evidence="3 4">
    <name type="scientific">Aphanomyces stellatus</name>
    <dbReference type="NCBI Taxonomy" id="120398"/>
    <lineage>
        <taxon>Eukaryota</taxon>
        <taxon>Sar</taxon>
        <taxon>Stramenopiles</taxon>
        <taxon>Oomycota</taxon>
        <taxon>Saprolegniomycetes</taxon>
        <taxon>Saprolegniales</taxon>
        <taxon>Verrucalvaceae</taxon>
        <taxon>Aphanomyces</taxon>
    </lineage>
</organism>
<gene>
    <name evidence="3" type="primary">Aste57867_21168</name>
    <name evidence="2" type="ORF">As57867_021100</name>
    <name evidence="3" type="ORF">ASTE57867_21168</name>
</gene>